<dbReference type="OrthoDB" id="9799345at2"/>
<dbReference type="Proteomes" id="UP000037023">
    <property type="component" value="Unassembled WGS sequence"/>
</dbReference>
<dbReference type="EMBL" id="LGUP01000074">
    <property type="protein sequence ID" value="KOG31721.1"/>
    <property type="molecule type" value="Genomic_DNA"/>
</dbReference>
<gene>
    <name evidence="5" type="ORF">ADK34_10205</name>
</gene>
<reference evidence="5 6" key="1">
    <citation type="submission" date="2015-06" db="EMBL/GenBank/DDBJ databases">
        <authorList>
            <person name="Hoefler B.C."/>
            <person name="Straight P.D."/>
        </authorList>
    </citation>
    <scope>NUCLEOTIDE SEQUENCE [LARGE SCALE GENOMIC DNA]</scope>
    <source>
        <strain evidence="5 6">NRRL 3427</strain>
    </source>
</reference>
<dbReference type="Pfam" id="PF12833">
    <property type="entry name" value="HTH_18"/>
    <property type="match status" value="1"/>
</dbReference>
<comment type="caution">
    <text evidence="5">The sequence shown here is derived from an EMBL/GenBank/DDBJ whole genome shotgun (WGS) entry which is preliminary data.</text>
</comment>
<dbReference type="GO" id="GO:0043565">
    <property type="term" value="F:sequence-specific DNA binding"/>
    <property type="evidence" value="ECO:0007669"/>
    <property type="project" value="InterPro"/>
</dbReference>
<evidence type="ECO:0000313" key="6">
    <source>
        <dbReference type="Proteomes" id="UP000037023"/>
    </source>
</evidence>
<sequence>MWSVVSAGELPARERFDWFEDLVTREVMPTALSVERPADFQAEAAVLDLRDVRVARFAFSPLRSRRTPALIRRGDPEQYQLGLIRQGVTVLSQHRNDCSAGAGDLLFWDTSRPSAADMPTASGPVRLTLLQLPRDVLPLRPQRVDRLLGSRIPGGHGVGAVLAAFLDSLEGHAGQCAPDDLPRLGSVVVDLVAACLAQNLDADDQLPAEARARALIQRIHDFVETHLGDPDLTPAAVAAGHHVSVRTLHQLFRAYGDGETVQARIRRRRLERCRDDLARPELLGRPVQAVAARWGFSGPAVFSRTFRAAYGLSPTEFRALSVKDVRAERTAGRAARS</sequence>
<dbReference type="InterPro" id="IPR018060">
    <property type="entry name" value="HTH_AraC"/>
</dbReference>
<evidence type="ECO:0000256" key="1">
    <source>
        <dbReference type="ARBA" id="ARBA00023015"/>
    </source>
</evidence>
<dbReference type="InterPro" id="IPR009057">
    <property type="entry name" value="Homeodomain-like_sf"/>
</dbReference>
<keyword evidence="1" id="KW-0805">Transcription regulation</keyword>
<dbReference type="PANTHER" id="PTHR46796:SF6">
    <property type="entry name" value="ARAC SUBFAMILY"/>
    <property type="match status" value="1"/>
</dbReference>
<dbReference type="GO" id="GO:0003700">
    <property type="term" value="F:DNA-binding transcription factor activity"/>
    <property type="evidence" value="ECO:0007669"/>
    <property type="project" value="InterPro"/>
</dbReference>
<dbReference type="PANTHER" id="PTHR46796">
    <property type="entry name" value="HTH-TYPE TRANSCRIPTIONAL ACTIVATOR RHAS-RELATED"/>
    <property type="match status" value="1"/>
</dbReference>
<dbReference type="Pfam" id="PF14525">
    <property type="entry name" value="AraC_binding_2"/>
    <property type="match status" value="1"/>
</dbReference>
<keyword evidence="3" id="KW-0804">Transcription</keyword>
<feature type="domain" description="HTH araC/xylS-type" evidence="4">
    <location>
        <begin position="217"/>
        <end position="320"/>
    </location>
</feature>
<dbReference type="PROSITE" id="PS01124">
    <property type="entry name" value="HTH_ARAC_FAMILY_2"/>
    <property type="match status" value="1"/>
</dbReference>
<dbReference type="SMART" id="SM00342">
    <property type="entry name" value="HTH_ARAC"/>
    <property type="match status" value="1"/>
</dbReference>
<dbReference type="PATRIC" id="fig|1938.6.peg.2238"/>
<dbReference type="AlphaFoldDB" id="A0A0L8L0W8"/>
<dbReference type="SUPFAM" id="SSF46689">
    <property type="entry name" value="Homeodomain-like"/>
    <property type="match status" value="1"/>
</dbReference>
<protein>
    <submittedName>
        <fullName evidence="5">AraC family transcriptional regulator</fullName>
    </submittedName>
</protein>
<accession>A0A0L8L0W8</accession>
<keyword evidence="2" id="KW-0238">DNA-binding</keyword>
<dbReference type="Gene3D" id="1.10.10.60">
    <property type="entry name" value="Homeodomain-like"/>
    <property type="match status" value="1"/>
</dbReference>
<name>A0A0L8L0W8_STRVR</name>
<dbReference type="RefSeq" id="WP_033202193.1">
    <property type="nucleotide sequence ID" value="NZ_LGUP01000074.1"/>
</dbReference>
<proteinExistence type="predicted"/>
<evidence type="ECO:0000256" key="3">
    <source>
        <dbReference type="ARBA" id="ARBA00023163"/>
    </source>
</evidence>
<evidence type="ECO:0000259" key="4">
    <source>
        <dbReference type="PROSITE" id="PS01124"/>
    </source>
</evidence>
<evidence type="ECO:0000256" key="2">
    <source>
        <dbReference type="ARBA" id="ARBA00023125"/>
    </source>
</evidence>
<dbReference type="InterPro" id="IPR035418">
    <property type="entry name" value="AraC-bd_2"/>
</dbReference>
<dbReference type="InterPro" id="IPR020449">
    <property type="entry name" value="Tscrpt_reg_AraC-type_HTH"/>
</dbReference>
<evidence type="ECO:0000313" key="5">
    <source>
        <dbReference type="EMBL" id="KOG31721.1"/>
    </source>
</evidence>
<dbReference type="InterPro" id="IPR050204">
    <property type="entry name" value="AraC_XylS_family_regulators"/>
</dbReference>
<organism evidence="5 6">
    <name type="scientific">Streptomyces viridochromogenes</name>
    <dbReference type="NCBI Taxonomy" id="1938"/>
    <lineage>
        <taxon>Bacteria</taxon>
        <taxon>Bacillati</taxon>
        <taxon>Actinomycetota</taxon>
        <taxon>Actinomycetes</taxon>
        <taxon>Kitasatosporales</taxon>
        <taxon>Streptomycetaceae</taxon>
        <taxon>Streptomyces</taxon>
    </lineage>
</organism>
<dbReference type="PRINTS" id="PR00032">
    <property type="entry name" value="HTHARAC"/>
</dbReference>